<dbReference type="GO" id="GO:0015421">
    <property type="term" value="F:ABC-type oligopeptide transporter activity"/>
    <property type="evidence" value="ECO:0007669"/>
    <property type="project" value="TreeGrafter"/>
</dbReference>
<evidence type="ECO:0000256" key="7">
    <source>
        <dbReference type="ARBA" id="ARBA00022989"/>
    </source>
</evidence>
<evidence type="ECO:0000256" key="1">
    <source>
        <dbReference type="ARBA" id="ARBA00004651"/>
    </source>
</evidence>
<feature type="transmembrane region" description="Helical" evidence="9">
    <location>
        <begin position="258"/>
        <end position="278"/>
    </location>
</feature>
<dbReference type="Proteomes" id="UP000339049">
    <property type="component" value="Unassembled WGS sequence"/>
</dbReference>
<evidence type="ECO:0000259" key="10">
    <source>
        <dbReference type="PROSITE" id="PS50893"/>
    </source>
</evidence>
<dbReference type="SMART" id="SM00382">
    <property type="entry name" value="AAA"/>
    <property type="match status" value="1"/>
</dbReference>
<keyword evidence="3" id="KW-1003">Cell membrane</keyword>
<evidence type="ECO:0000256" key="8">
    <source>
        <dbReference type="ARBA" id="ARBA00023136"/>
    </source>
</evidence>
<dbReference type="InterPro" id="IPR027417">
    <property type="entry name" value="P-loop_NTPase"/>
</dbReference>
<comment type="caution">
    <text evidence="12">The sequence shown here is derived from an EMBL/GenBank/DDBJ whole genome shotgun (WGS) entry which is preliminary data.</text>
</comment>
<evidence type="ECO:0000256" key="2">
    <source>
        <dbReference type="ARBA" id="ARBA00022448"/>
    </source>
</evidence>
<feature type="transmembrane region" description="Helical" evidence="9">
    <location>
        <begin position="71"/>
        <end position="94"/>
    </location>
</feature>
<dbReference type="CDD" id="cd07346">
    <property type="entry name" value="ABC_6TM_exporters"/>
    <property type="match status" value="1"/>
</dbReference>
<dbReference type="InterPro" id="IPR003593">
    <property type="entry name" value="AAA+_ATPase"/>
</dbReference>
<accession>A0AAE9QSA7</accession>
<dbReference type="AlphaFoldDB" id="A0AAE9QSA7"/>
<keyword evidence="5" id="KW-0547">Nucleotide-binding</keyword>
<evidence type="ECO:0000256" key="5">
    <source>
        <dbReference type="ARBA" id="ARBA00022741"/>
    </source>
</evidence>
<dbReference type="InterPro" id="IPR003439">
    <property type="entry name" value="ABC_transporter-like_ATP-bd"/>
</dbReference>
<feature type="domain" description="ABC transporter" evidence="10">
    <location>
        <begin position="345"/>
        <end position="580"/>
    </location>
</feature>
<keyword evidence="12" id="KW-0378">Hydrolase</keyword>
<evidence type="ECO:0000256" key="4">
    <source>
        <dbReference type="ARBA" id="ARBA00022692"/>
    </source>
</evidence>
<dbReference type="GO" id="GO:0016887">
    <property type="term" value="F:ATP hydrolysis activity"/>
    <property type="evidence" value="ECO:0007669"/>
    <property type="project" value="InterPro"/>
</dbReference>
<evidence type="ECO:0000313" key="13">
    <source>
        <dbReference type="Proteomes" id="UP000339049"/>
    </source>
</evidence>
<dbReference type="GO" id="GO:0005524">
    <property type="term" value="F:ATP binding"/>
    <property type="evidence" value="ECO:0007669"/>
    <property type="project" value="UniProtKB-KW"/>
</dbReference>
<evidence type="ECO:0000256" key="9">
    <source>
        <dbReference type="SAM" id="Phobius"/>
    </source>
</evidence>
<evidence type="ECO:0000256" key="3">
    <source>
        <dbReference type="ARBA" id="ARBA00022475"/>
    </source>
</evidence>
<dbReference type="Gene3D" id="1.20.1560.10">
    <property type="entry name" value="ABC transporter type 1, transmembrane domain"/>
    <property type="match status" value="1"/>
</dbReference>
<dbReference type="SUPFAM" id="SSF52540">
    <property type="entry name" value="P-loop containing nucleoside triphosphate hydrolases"/>
    <property type="match status" value="1"/>
</dbReference>
<dbReference type="PANTHER" id="PTHR43394:SF1">
    <property type="entry name" value="ATP-BINDING CASSETTE SUB-FAMILY B MEMBER 10, MITOCHONDRIAL"/>
    <property type="match status" value="1"/>
</dbReference>
<dbReference type="EMBL" id="CABEIY010000006">
    <property type="protein sequence ID" value="VTT23584.1"/>
    <property type="molecule type" value="Genomic_DNA"/>
</dbReference>
<gene>
    <name evidence="12" type="primary">irtA</name>
    <name evidence="12" type="ORF">NCTC11557_00863</name>
</gene>
<feature type="transmembrane region" description="Helical" evidence="9">
    <location>
        <begin position="21"/>
        <end position="46"/>
    </location>
</feature>
<organism evidence="12 13">
    <name type="scientific">Streptococcus dysgalactiae subsp. equisimilis</name>
    <name type="common">Streptococcus equisimilis</name>
    <dbReference type="NCBI Taxonomy" id="119602"/>
    <lineage>
        <taxon>Bacteria</taxon>
        <taxon>Bacillati</taxon>
        <taxon>Bacillota</taxon>
        <taxon>Bacilli</taxon>
        <taxon>Lactobacillales</taxon>
        <taxon>Streptococcaceae</taxon>
        <taxon>Streptococcus</taxon>
    </lineage>
</organism>
<keyword evidence="2" id="KW-0813">Transport</keyword>
<dbReference type="InterPro" id="IPR017871">
    <property type="entry name" value="ABC_transporter-like_CS"/>
</dbReference>
<dbReference type="PROSITE" id="PS50929">
    <property type="entry name" value="ABC_TM1F"/>
    <property type="match status" value="1"/>
</dbReference>
<name>A0AAE9QSA7_STREQ</name>
<proteinExistence type="predicted"/>
<dbReference type="InterPro" id="IPR036640">
    <property type="entry name" value="ABC1_TM_sf"/>
</dbReference>
<feature type="transmembrane region" description="Helical" evidence="9">
    <location>
        <begin position="167"/>
        <end position="186"/>
    </location>
</feature>
<dbReference type="PROSITE" id="PS00211">
    <property type="entry name" value="ABC_TRANSPORTER_1"/>
    <property type="match status" value="1"/>
</dbReference>
<dbReference type="InterPro" id="IPR039421">
    <property type="entry name" value="Type_1_exporter"/>
</dbReference>
<feature type="domain" description="ABC transmembrane type-1" evidence="11">
    <location>
        <begin position="22"/>
        <end position="311"/>
    </location>
</feature>
<keyword evidence="4 9" id="KW-0812">Transmembrane</keyword>
<comment type="subcellular location">
    <subcellularLocation>
        <location evidence="1">Cell membrane</location>
        <topology evidence="1">Multi-pass membrane protein</topology>
    </subcellularLocation>
</comment>
<dbReference type="GO" id="GO:0005886">
    <property type="term" value="C:plasma membrane"/>
    <property type="evidence" value="ECO:0007669"/>
    <property type="project" value="UniProtKB-SubCell"/>
</dbReference>
<dbReference type="SUPFAM" id="SSF90123">
    <property type="entry name" value="ABC transporter transmembrane region"/>
    <property type="match status" value="1"/>
</dbReference>
<evidence type="ECO:0000259" key="11">
    <source>
        <dbReference type="PROSITE" id="PS50929"/>
    </source>
</evidence>
<feature type="transmembrane region" description="Helical" evidence="9">
    <location>
        <begin position="284"/>
        <end position="306"/>
    </location>
</feature>
<sequence length="595" mass="66308">MKENKVMSRLFGYMGLFKITMIISIFLSAVSAVINLYAFVCVYNVMKEIVQSLGDIHSLDQAYMVNMGWRAVYFILTSFGMYGMALLFSHITAFNTVARLRIRLVRHVGRLPLGYHTQNPSGKLRKIIEKNSDNLETLIAHQIPDFAGAVALPIAFLFFMFIYDWRLSLICLIPILIGFGILVYMLKDESEGFAKQYQKSAEDISNAVTEYVRGISVVKVFGQTANSFRRYKAAVKEYSDYLLKYALSMENTDGAYHAAINGIFFFLIPGGIILFNAGGNPEKMVLSFLFFAVIIPMVVTILARIMSSSSNLMLSKASLDAIDRILEENPLPEPTNPRKPSGYDIAFEHVSFAYEKGAAKALNNVSMNIKEGTITALVGESGGGKSTVTNLLARFWDVQEGAIRVGGVDVRDMDYKQWMEQVSIVFQDTNLFKMSIVENVAVFNPDASREEILHALHLAQCDNIIEKLPQGADTIIGTKGVYLSGGEMQRIALARAILKNAPVVLLDEATAFADAENEYLIQKALDELLRGKTVVMIAHRLSTIIHADQICVLKQGSIVERGTHRELMDLDGVYAGMYREYQSSISWRIGGTHYA</sequence>
<dbReference type="EC" id="3.6.3.-" evidence="12"/>
<dbReference type="PANTHER" id="PTHR43394">
    <property type="entry name" value="ATP-DEPENDENT PERMEASE MDL1, MITOCHONDRIAL"/>
    <property type="match status" value="1"/>
</dbReference>
<dbReference type="Gene3D" id="3.40.50.300">
    <property type="entry name" value="P-loop containing nucleotide triphosphate hydrolases"/>
    <property type="match status" value="1"/>
</dbReference>
<evidence type="ECO:0000256" key="6">
    <source>
        <dbReference type="ARBA" id="ARBA00022840"/>
    </source>
</evidence>
<feature type="transmembrane region" description="Helical" evidence="9">
    <location>
        <begin position="143"/>
        <end position="161"/>
    </location>
</feature>
<dbReference type="FunFam" id="3.40.50.300:FF:000221">
    <property type="entry name" value="Multidrug ABC transporter ATP-binding protein"/>
    <property type="match status" value="1"/>
</dbReference>
<protein>
    <submittedName>
        <fullName evidence="12">ABC transporter, ATP-binding/permease protein</fullName>
        <ecNumber evidence="12">3.6.3.-</ecNumber>
    </submittedName>
</protein>
<dbReference type="InterPro" id="IPR011527">
    <property type="entry name" value="ABC1_TM_dom"/>
</dbReference>
<keyword evidence="8 9" id="KW-0472">Membrane</keyword>
<keyword evidence="7 9" id="KW-1133">Transmembrane helix</keyword>
<dbReference type="RefSeq" id="WP_003061259.1">
    <property type="nucleotide sequence ID" value="NZ_CABEIY010000006.1"/>
</dbReference>
<dbReference type="PROSITE" id="PS50893">
    <property type="entry name" value="ABC_TRANSPORTER_2"/>
    <property type="match status" value="1"/>
</dbReference>
<reference evidence="12 13" key="1">
    <citation type="submission" date="2019-05" db="EMBL/GenBank/DDBJ databases">
        <authorList>
            <consortium name="Pathogen Informatics"/>
        </authorList>
    </citation>
    <scope>NUCLEOTIDE SEQUENCE [LARGE SCALE GENOMIC DNA]</scope>
    <source>
        <strain evidence="12 13">NCTC11557</strain>
    </source>
</reference>
<dbReference type="Pfam" id="PF00005">
    <property type="entry name" value="ABC_tran"/>
    <property type="match status" value="1"/>
</dbReference>
<keyword evidence="6 12" id="KW-0067">ATP-binding</keyword>
<evidence type="ECO:0000313" key="12">
    <source>
        <dbReference type="EMBL" id="VTT23584.1"/>
    </source>
</evidence>
<dbReference type="Pfam" id="PF00664">
    <property type="entry name" value="ABC_membrane"/>
    <property type="match status" value="1"/>
</dbReference>